<comment type="caution">
    <text evidence="2">The sequence shown here is derived from an EMBL/GenBank/DDBJ whole genome shotgun (WGS) entry which is preliminary data.</text>
</comment>
<evidence type="ECO:0000313" key="2">
    <source>
        <dbReference type="EMBL" id="CAL1543601.1"/>
    </source>
</evidence>
<keyword evidence="3" id="KW-1185">Reference proteome</keyword>
<proteinExistence type="predicted"/>
<dbReference type="Gene3D" id="1.10.1170.10">
    <property type="entry name" value="Inhibitor Of Apoptosis Protein (2mihbC-IAP-1), Chain A"/>
    <property type="match status" value="1"/>
</dbReference>
<evidence type="ECO:0000313" key="3">
    <source>
        <dbReference type="Proteomes" id="UP001497497"/>
    </source>
</evidence>
<feature type="region of interest" description="Disordered" evidence="1">
    <location>
        <begin position="71"/>
        <end position="103"/>
    </location>
</feature>
<reference evidence="2 3" key="1">
    <citation type="submission" date="2024-04" db="EMBL/GenBank/DDBJ databases">
        <authorList>
            <consortium name="Genoscope - CEA"/>
            <person name="William W."/>
        </authorList>
    </citation>
    <scope>NUCLEOTIDE SEQUENCE [LARGE SCALE GENOMIC DNA]</scope>
</reference>
<protein>
    <submittedName>
        <fullName evidence="2">Uncharacterized protein</fullName>
    </submittedName>
</protein>
<evidence type="ECO:0000256" key="1">
    <source>
        <dbReference type="SAM" id="MobiDB-lite"/>
    </source>
</evidence>
<gene>
    <name evidence="2" type="ORF">GSLYS_00017135001</name>
</gene>
<dbReference type="Proteomes" id="UP001497497">
    <property type="component" value="Unassembled WGS sequence"/>
</dbReference>
<dbReference type="AlphaFoldDB" id="A0AAV2IBT3"/>
<organism evidence="2 3">
    <name type="scientific">Lymnaea stagnalis</name>
    <name type="common">Great pond snail</name>
    <name type="synonym">Helix stagnalis</name>
    <dbReference type="NCBI Taxonomy" id="6523"/>
    <lineage>
        <taxon>Eukaryota</taxon>
        <taxon>Metazoa</taxon>
        <taxon>Spiralia</taxon>
        <taxon>Lophotrochozoa</taxon>
        <taxon>Mollusca</taxon>
        <taxon>Gastropoda</taxon>
        <taxon>Heterobranchia</taxon>
        <taxon>Euthyneura</taxon>
        <taxon>Panpulmonata</taxon>
        <taxon>Hygrophila</taxon>
        <taxon>Lymnaeoidea</taxon>
        <taxon>Lymnaeidae</taxon>
        <taxon>Lymnaea</taxon>
    </lineage>
</organism>
<accession>A0AAV2IBT3</accession>
<sequence length="239" mass="26803">MSAHRSLGQCITLRENSINKSLARLEEETRGRDNDVDVHSLTTDQHLLTYGNQETIPDHISTHDTEIHESMQGSHAVMPDKTCKNQSTKRKRPISDYAPVSSHSKLSDSKVSYFDDHMRGLTFPVPQAYLSCQTLDSTRKSVQAQASDASGCSDTDLRLSAPALLNKSSDFVYPNFYTQDQRHESFKDSEYNPDIWPQMAQAGLFCDGGYLKCFVCGGVMETTNSLECCLTFNPKNNKF</sequence>
<name>A0AAV2IBT3_LYMST</name>
<dbReference type="SUPFAM" id="SSF57924">
    <property type="entry name" value="Inhibitor of apoptosis (IAP) repeat"/>
    <property type="match status" value="1"/>
</dbReference>
<dbReference type="EMBL" id="CAXITT010000564">
    <property type="protein sequence ID" value="CAL1543601.1"/>
    <property type="molecule type" value="Genomic_DNA"/>
</dbReference>